<proteinExistence type="predicted"/>
<evidence type="ECO:0000256" key="2">
    <source>
        <dbReference type="SAM" id="SignalP"/>
    </source>
</evidence>
<reference evidence="3" key="1">
    <citation type="submission" date="2018-01" db="EMBL/GenBank/DDBJ databases">
        <title>An insight into the sialome of Amazonian anophelines.</title>
        <authorList>
            <person name="Ribeiro J.M."/>
            <person name="Scarpassa V."/>
            <person name="Calvo E."/>
        </authorList>
    </citation>
    <scope>NUCLEOTIDE SEQUENCE</scope>
    <source>
        <tissue evidence="3">Salivary glands</tissue>
    </source>
</reference>
<evidence type="ECO:0000256" key="1">
    <source>
        <dbReference type="SAM" id="MobiDB-lite"/>
    </source>
</evidence>
<dbReference type="AlphaFoldDB" id="A0A2M4B196"/>
<sequence length="92" mass="9036">MYRLSSIASAISVLTRCCCFGVTTGALALEAGLTGSSSPSCSLPIGSPPPQVSCCFPTAGLADDDDTLANDDAGRPSAPSPSGSNKSPSAAK</sequence>
<name>A0A2M4B196_9DIPT</name>
<feature type="region of interest" description="Disordered" evidence="1">
    <location>
        <begin position="63"/>
        <end position="92"/>
    </location>
</feature>
<protein>
    <submittedName>
        <fullName evidence="3">Putative secreted protein</fullName>
    </submittedName>
</protein>
<accession>A0A2M4B196</accession>
<dbReference type="EMBL" id="GGFK01013421">
    <property type="protein sequence ID" value="MBW46742.1"/>
    <property type="molecule type" value="Transcribed_RNA"/>
</dbReference>
<keyword evidence="2" id="KW-0732">Signal</keyword>
<feature type="compositionally biased region" description="Low complexity" evidence="1">
    <location>
        <begin position="75"/>
        <end position="84"/>
    </location>
</feature>
<organism evidence="3">
    <name type="scientific">Anopheles triannulatus</name>
    <dbReference type="NCBI Taxonomy" id="58253"/>
    <lineage>
        <taxon>Eukaryota</taxon>
        <taxon>Metazoa</taxon>
        <taxon>Ecdysozoa</taxon>
        <taxon>Arthropoda</taxon>
        <taxon>Hexapoda</taxon>
        <taxon>Insecta</taxon>
        <taxon>Pterygota</taxon>
        <taxon>Neoptera</taxon>
        <taxon>Endopterygota</taxon>
        <taxon>Diptera</taxon>
        <taxon>Nematocera</taxon>
        <taxon>Culicoidea</taxon>
        <taxon>Culicidae</taxon>
        <taxon>Anophelinae</taxon>
        <taxon>Anopheles</taxon>
    </lineage>
</organism>
<evidence type="ECO:0000313" key="3">
    <source>
        <dbReference type="EMBL" id="MBW46742.1"/>
    </source>
</evidence>
<feature type="signal peptide" evidence="2">
    <location>
        <begin position="1"/>
        <end position="19"/>
    </location>
</feature>
<feature type="chain" id="PRO_5014908466" evidence="2">
    <location>
        <begin position="20"/>
        <end position="92"/>
    </location>
</feature>